<organism evidence="1 2">
    <name type="scientific">Lacticaseibacillus hegangensis</name>
    <dbReference type="NCBI Taxonomy" id="2486010"/>
    <lineage>
        <taxon>Bacteria</taxon>
        <taxon>Bacillati</taxon>
        <taxon>Bacillota</taxon>
        <taxon>Bacilli</taxon>
        <taxon>Lactobacillales</taxon>
        <taxon>Lactobacillaceae</taxon>
        <taxon>Lacticaseibacillus</taxon>
    </lineage>
</organism>
<dbReference type="Proteomes" id="UP001597212">
    <property type="component" value="Unassembled WGS sequence"/>
</dbReference>
<keyword evidence="2" id="KW-1185">Reference proteome</keyword>
<reference evidence="2" key="1">
    <citation type="journal article" date="2019" name="Int. J. Syst. Evol. Microbiol.">
        <title>The Global Catalogue of Microorganisms (GCM) 10K type strain sequencing project: providing services to taxonomists for standard genome sequencing and annotation.</title>
        <authorList>
            <consortium name="The Broad Institute Genomics Platform"/>
            <consortium name="The Broad Institute Genome Sequencing Center for Infectious Disease"/>
            <person name="Wu L."/>
            <person name="Ma J."/>
        </authorList>
    </citation>
    <scope>NUCLEOTIDE SEQUENCE [LARGE SCALE GENOMIC DNA]</scope>
    <source>
        <strain evidence="2">CCM 8912</strain>
    </source>
</reference>
<evidence type="ECO:0000313" key="1">
    <source>
        <dbReference type="EMBL" id="MFD1441212.1"/>
    </source>
</evidence>
<dbReference type="EMBL" id="JBHTOK010000063">
    <property type="protein sequence ID" value="MFD1441212.1"/>
    <property type="molecule type" value="Genomic_DNA"/>
</dbReference>
<dbReference type="RefSeq" id="WP_125754723.1">
    <property type="nucleotide sequence ID" value="NZ_JBHTOK010000063.1"/>
</dbReference>
<protein>
    <submittedName>
        <fullName evidence="1">Uncharacterized protein</fullName>
    </submittedName>
</protein>
<proteinExistence type="predicted"/>
<sequence>MTKTETVLDVIESMQHEVEQLLKSGESFGFKRQIQAGNELMYWADRLGTAWRAEHSVALADAAIHTDPDGNQYQLMTGRELIAGLADDAMQDEPLGESYGAVDTIVPGKRYRAYLDAGGSALSGEWEVEE</sequence>
<name>A0ABW4CZC6_9LACO</name>
<comment type="caution">
    <text evidence="1">The sequence shown here is derived from an EMBL/GenBank/DDBJ whole genome shotgun (WGS) entry which is preliminary data.</text>
</comment>
<gene>
    <name evidence="1" type="ORF">ACFQ5K_07485</name>
</gene>
<evidence type="ECO:0000313" key="2">
    <source>
        <dbReference type="Proteomes" id="UP001597212"/>
    </source>
</evidence>
<accession>A0ABW4CZC6</accession>